<evidence type="ECO:0000313" key="1">
    <source>
        <dbReference type="EMBL" id="KRK11556.1"/>
    </source>
</evidence>
<protein>
    <submittedName>
        <fullName evidence="1">Uncharacterized protein</fullName>
    </submittedName>
</protein>
<dbReference type="EMBL" id="AZCT01000017">
    <property type="protein sequence ID" value="KRK11556.1"/>
    <property type="molecule type" value="Genomic_DNA"/>
</dbReference>
<gene>
    <name evidence="1" type="ORF">FD51_GL001130</name>
</gene>
<accession>A0A0R1EWI9</accession>
<reference evidence="1 2" key="1">
    <citation type="journal article" date="2015" name="Genome Announc.">
        <title>Expanding the biotechnology potential of lactobacilli through comparative genomics of 213 strains and associated genera.</title>
        <authorList>
            <person name="Sun Z."/>
            <person name="Harris H.M."/>
            <person name="McCann A."/>
            <person name="Guo C."/>
            <person name="Argimon S."/>
            <person name="Zhang W."/>
            <person name="Yang X."/>
            <person name="Jeffery I.B."/>
            <person name="Cooney J.C."/>
            <person name="Kagawa T.F."/>
            <person name="Liu W."/>
            <person name="Song Y."/>
            <person name="Salvetti E."/>
            <person name="Wrobel A."/>
            <person name="Rasinkangas P."/>
            <person name="Parkhill J."/>
            <person name="Rea M.C."/>
            <person name="O'Sullivan O."/>
            <person name="Ritari J."/>
            <person name="Douillard F.P."/>
            <person name="Paul Ross R."/>
            <person name="Yang R."/>
            <person name="Briner A.E."/>
            <person name="Felis G.E."/>
            <person name="de Vos W.M."/>
            <person name="Barrangou R."/>
            <person name="Klaenhammer T.R."/>
            <person name="Caufield P.W."/>
            <person name="Cui Y."/>
            <person name="Zhang H."/>
            <person name="O'Toole P.W."/>
        </authorList>
    </citation>
    <scope>NUCLEOTIDE SEQUENCE [LARGE SCALE GENOMIC DNA]</scope>
    <source>
        <strain evidence="1 2">DSM 20178</strain>
    </source>
</reference>
<proteinExistence type="predicted"/>
<dbReference type="AlphaFoldDB" id="A0A0R1EWI9"/>
<organism evidence="1 2">
    <name type="scientific">Lacticaseibacillus zeae DSM 20178 = KCTC 3804</name>
    <dbReference type="NCBI Taxonomy" id="1423816"/>
    <lineage>
        <taxon>Bacteria</taxon>
        <taxon>Bacillati</taxon>
        <taxon>Bacillota</taxon>
        <taxon>Bacilli</taxon>
        <taxon>Lactobacillales</taxon>
        <taxon>Lactobacillaceae</taxon>
        <taxon>Lacticaseibacillus</taxon>
    </lineage>
</organism>
<name>A0A0R1EWI9_LACZE</name>
<sequence>MRRLKSFIEMCCFAHNFPPQIVRLRSLYAKCGNLISEKSGLTKACGTCHRLRASFFFERDVTYQFECVRNK</sequence>
<comment type="caution">
    <text evidence="1">The sequence shown here is derived from an EMBL/GenBank/DDBJ whole genome shotgun (WGS) entry which is preliminary data.</text>
</comment>
<evidence type="ECO:0000313" key="2">
    <source>
        <dbReference type="Proteomes" id="UP000051984"/>
    </source>
</evidence>
<dbReference type="Proteomes" id="UP000051984">
    <property type="component" value="Unassembled WGS sequence"/>
</dbReference>